<name>A0A1W7CRY8_9ACTN</name>
<organism evidence="10 11">
    <name type="scientific">Streptomyces marincola</name>
    <dbReference type="NCBI Taxonomy" id="2878388"/>
    <lineage>
        <taxon>Bacteria</taxon>
        <taxon>Bacillati</taxon>
        <taxon>Actinomycetota</taxon>
        <taxon>Actinomycetes</taxon>
        <taxon>Kitasatosporales</taxon>
        <taxon>Streptomycetaceae</taxon>
        <taxon>Streptomyces</taxon>
    </lineage>
</organism>
<keyword evidence="4" id="KW-0547">Nucleotide-binding</keyword>
<evidence type="ECO:0000256" key="4">
    <source>
        <dbReference type="ARBA" id="ARBA00022741"/>
    </source>
</evidence>
<feature type="domain" description="Pycsar effector protein" evidence="9">
    <location>
        <begin position="10"/>
        <end position="149"/>
    </location>
</feature>
<dbReference type="Pfam" id="PF18967">
    <property type="entry name" value="PycTM"/>
    <property type="match status" value="1"/>
</dbReference>
<feature type="transmembrane region" description="Helical" evidence="8">
    <location>
        <begin position="30"/>
        <end position="51"/>
    </location>
</feature>
<dbReference type="EMBL" id="CP021121">
    <property type="protein sequence ID" value="ARQ67505.1"/>
    <property type="molecule type" value="Genomic_DNA"/>
</dbReference>
<keyword evidence="2" id="KW-1003">Cell membrane</keyword>
<dbReference type="OrthoDB" id="4339070at2"/>
<keyword evidence="6" id="KW-0051">Antiviral defense</keyword>
<keyword evidence="3 8" id="KW-0812">Transmembrane</keyword>
<dbReference type="GO" id="GO:0005886">
    <property type="term" value="C:plasma membrane"/>
    <property type="evidence" value="ECO:0007669"/>
    <property type="project" value="UniProtKB-SubCell"/>
</dbReference>
<keyword evidence="5 8" id="KW-1133">Transmembrane helix</keyword>
<keyword evidence="11" id="KW-1185">Reference proteome</keyword>
<evidence type="ECO:0000313" key="10">
    <source>
        <dbReference type="EMBL" id="ARQ67505.1"/>
    </source>
</evidence>
<accession>A0A1W7CRY8</accession>
<dbReference type="KEGG" id="smao:CAG99_00410"/>
<evidence type="ECO:0000313" key="11">
    <source>
        <dbReference type="Proteomes" id="UP000194218"/>
    </source>
</evidence>
<keyword evidence="7 8" id="KW-0472">Membrane</keyword>
<evidence type="ECO:0000256" key="3">
    <source>
        <dbReference type="ARBA" id="ARBA00022692"/>
    </source>
</evidence>
<comment type="subcellular location">
    <subcellularLocation>
        <location evidence="1">Cell membrane</location>
    </subcellularLocation>
</comment>
<gene>
    <name evidence="10" type="ORF">CAG99_00410</name>
</gene>
<evidence type="ECO:0000256" key="5">
    <source>
        <dbReference type="ARBA" id="ARBA00022989"/>
    </source>
</evidence>
<evidence type="ECO:0000259" key="9">
    <source>
        <dbReference type="Pfam" id="PF18967"/>
    </source>
</evidence>
<dbReference type="GO" id="GO:0051607">
    <property type="term" value="P:defense response to virus"/>
    <property type="evidence" value="ECO:0007669"/>
    <property type="project" value="UniProtKB-KW"/>
</dbReference>
<evidence type="ECO:0000256" key="7">
    <source>
        <dbReference type="ARBA" id="ARBA00023136"/>
    </source>
</evidence>
<feature type="transmembrane region" description="Helical" evidence="8">
    <location>
        <begin position="57"/>
        <end position="77"/>
    </location>
</feature>
<evidence type="ECO:0000256" key="6">
    <source>
        <dbReference type="ARBA" id="ARBA00023118"/>
    </source>
</evidence>
<dbReference type="AlphaFoldDB" id="A0A1W7CRY8"/>
<dbReference type="InterPro" id="IPR043760">
    <property type="entry name" value="PycTM_dom"/>
</dbReference>
<evidence type="ECO:0000256" key="8">
    <source>
        <dbReference type="SAM" id="Phobius"/>
    </source>
</evidence>
<feature type="transmembrane region" description="Helical" evidence="8">
    <location>
        <begin position="133"/>
        <end position="152"/>
    </location>
</feature>
<dbReference type="Proteomes" id="UP000194218">
    <property type="component" value="Chromosome"/>
</dbReference>
<evidence type="ECO:0000256" key="1">
    <source>
        <dbReference type="ARBA" id="ARBA00004236"/>
    </source>
</evidence>
<reference evidence="10 11" key="1">
    <citation type="submission" date="2017-05" db="EMBL/GenBank/DDBJ databases">
        <title>Complete genome sequence of Streptomyces sp. SCSIO 03032 revealed the diverse biosynthetic pathways for its bioactive secondary metabolites.</title>
        <authorList>
            <person name="Ma L."/>
            <person name="Zhu Y."/>
            <person name="Zhang W."/>
            <person name="Zhang G."/>
            <person name="Tian X."/>
            <person name="Zhang S."/>
            <person name="Zhang C."/>
        </authorList>
    </citation>
    <scope>NUCLEOTIDE SEQUENCE [LARGE SCALE GENOMIC DNA]</scope>
    <source>
        <strain evidence="10 11">SCSIO 03032</strain>
    </source>
</reference>
<dbReference type="RefSeq" id="WP_086157025.1">
    <property type="nucleotide sequence ID" value="NZ_CP021121.1"/>
</dbReference>
<proteinExistence type="predicted"/>
<protein>
    <recommendedName>
        <fullName evidence="9">Pycsar effector protein domain-containing protein</fullName>
    </recommendedName>
</protein>
<sequence>MNGHDTEAALSAAFAEVQGQIARTDTKASILLATIGATVAVLGTAGAAVTLPVAGGIAAGAGAALLMAAAALLLAVIRPRLLPAAPGTLAHWATLTPSELRDDLAVDTRAAAVCALSRIAVAKYRALQRAIDLIRAAGALLALAALLAIGAAL</sequence>
<dbReference type="GO" id="GO:0000166">
    <property type="term" value="F:nucleotide binding"/>
    <property type="evidence" value="ECO:0007669"/>
    <property type="project" value="UniProtKB-KW"/>
</dbReference>
<evidence type="ECO:0000256" key="2">
    <source>
        <dbReference type="ARBA" id="ARBA00022475"/>
    </source>
</evidence>